<keyword evidence="1" id="KW-0238">DNA-binding</keyword>
<comment type="caution">
    <text evidence="4">The sequence shown here is derived from an EMBL/GenBank/DDBJ whole genome shotgun (WGS) entry which is preliminary data.</text>
</comment>
<gene>
    <name evidence="4" type="ORF">F3Y22_tig00111848pilonHSYRG00081</name>
</gene>
<dbReference type="PANTHER" id="PTHR31500:SF51">
    <property type="entry name" value="AT-HOOK MOTIF NUCLEAR-LOCALIZED PROTEIN 8"/>
    <property type="match status" value="1"/>
</dbReference>
<dbReference type="SUPFAM" id="SSF117856">
    <property type="entry name" value="AF0104/ALDC/Ptd012-like"/>
    <property type="match status" value="1"/>
</dbReference>
<evidence type="ECO:0000256" key="3">
    <source>
        <dbReference type="SAM" id="Phobius"/>
    </source>
</evidence>
<sequence length="227" mass="24317">MESREVQGQAAAGRQQEWDFSPSSTIHGYGTNIYILPFKLHLHHLQPDGQYPPSSAHRFAFNHLASPPSHNQHHLQQFHHQNQQQLKPFDSLNSLGGDSFALGSVGAAVEPPPKRNRGRPPGSGKRQIDALGGVSGVGFTPHVITVNAGEDIASKITSFSQQGPRNVCVSLQMVLFVMLHFSSLVVNVSLAGSDGRVVGGGVPGTLQAATPVQVIVGSFIAIRKNRT</sequence>
<evidence type="ECO:0000256" key="1">
    <source>
        <dbReference type="RuleBase" id="RU367031"/>
    </source>
</evidence>
<dbReference type="GO" id="GO:0003680">
    <property type="term" value="F:minor groove of adenine-thymine-rich DNA binding"/>
    <property type="evidence" value="ECO:0007669"/>
    <property type="project" value="UniProtKB-UniRule"/>
</dbReference>
<accession>A0A6A2X9V0</accession>
<feature type="transmembrane region" description="Helical" evidence="3">
    <location>
        <begin position="173"/>
        <end position="192"/>
    </location>
</feature>
<evidence type="ECO:0000313" key="4">
    <source>
        <dbReference type="EMBL" id="KAE8672193.1"/>
    </source>
</evidence>
<dbReference type="InterPro" id="IPR039605">
    <property type="entry name" value="AHL"/>
</dbReference>
<comment type="function">
    <text evidence="1">Transcription factor that specifically binds AT-rich DNA sequences related to the nuclear matrix attachment regions (MARs).</text>
</comment>
<organism evidence="4 5">
    <name type="scientific">Hibiscus syriacus</name>
    <name type="common">Rose of Sharon</name>
    <dbReference type="NCBI Taxonomy" id="106335"/>
    <lineage>
        <taxon>Eukaryota</taxon>
        <taxon>Viridiplantae</taxon>
        <taxon>Streptophyta</taxon>
        <taxon>Embryophyta</taxon>
        <taxon>Tracheophyta</taxon>
        <taxon>Spermatophyta</taxon>
        <taxon>Magnoliopsida</taxon>
        <taxon>eudicotyledons</taxon>
        <taxon>Gunneridae</taxon>
        <taxon>Pentapetalae</taxon>
        <taxon>rosids</taxon>
        <taxon>malvids</taxon>
        <taxon>Malvales</taxon>
        <taxon>Malvaceae</taxon>
        <taxon>Malvoideae</taxon>
        <taxon>Hibiscus</taxon>
    </lineage>
</organism>
<keyword evidence="3" id="KW-1133">Transmembrane helix</keyword>
<dbReference type="AlphaFoldDB" id="A0A6A2X9V0"/>
<keyword evidence="3" id="KW-0812">Transmembrane</keyword>
<keyword evidence="1" id="KW-0804">Transcription</keyword>
<dbReference type="GO" id="GO:0005634">
    <property type="term" value="C:nucleus"/>
    <property type="evidence" value="ECO:0007669"/>
    <property type="project" value="UniProtKB-SubCell"/>
</dbReference>
<keyword evidence="3" id="KW-0472">Membrane</keyword>
<dbReference type="EMBL" id="VEPZ02001450">
    <property type="protein sequence ID" value="KAE8672193.1"/>
    <property type="molecule type" value="Genomic_DNA"/>
</dbReference>
<feature type="region of interest" description="Disordered" evidence="2">
    <location>
        <begin position="103"/>
        <end position="127"/>
    </location>
</feature>
<feature type="transmembrane region" description="Helical" evidence="3">
    <location>
        <begin position="204"/>
        <end position="222"/>
    </location>
</feature>
<comment type="subcellular location">
    <subcellularLocation>
        <location evidence="1">Nucleus</location>
    </subcellularLocation>
</comment>
<keyword evidence="1" id="KW-0805">Transcription regulation</keyword>
<proteinExistence type="predicted"/>
<evidence type="ECO:0000313" key="5">
    <source>
        <dbReference type="Proteomes" id="UP000436088"/>
    </source>
</evidence>
<evidence type="ECO:0000256" key="2">
    <source>
        <dbReference type="SAM" id="MobiDB-lite"/>
    </source>
</evidence>
<name>A0A6A2X9V0_HIBSY</name>
<keyword evidence="5" id="KW-1185">Reference proteome</keyword>
<protein>
    <recommendedName>
        <fullName evidence="1">AT-hook motif nuclear-localized protein</fullName>
    </recommendedName>
</protein>
<keyword evidence="1" id="KW-0539">Nucleus</keyword>
<dbReference type="Proteomes" id="UP000436088">
    <property type="component" value="Unassembled WGS sequence"/>
</dbReference>
<dbReference type="PANTHER" id="PTHR31500">
    <property type="entry name" value="AT-HOOK MOTIF NUCLEAR-LOCALIZED PROTEIN 9"/>
    <property type="match status" value="1"/>
</dbReference>
<comment type="domain">
    <text evidence="1">The PPC domain mediates interactions between AHL proteins.</text>
</comment>
<reference evidence="4" key="1">
    <citation type="submission" date="2019-09" db="EMBL/GenBank/DDBJ databases">
        <title>Draft genome information of white flower Hibiscus syriacus.</title>
        <authorList>
            <person name="Kim Y.-M."/>
        </authorList>
    </citation>
    <scope>NUCLEOTIDE SEQUENCE [LARGE SCALE GENOMIC DNA]</scope>
    <source>
        <strain evidence="4">YM2019G1</strain>
    </source>
</reference>